<dbReference type="EMBL" id="VBUK01000009">
    <property type="protein sequence ID" value="TLF43190.1"/>
    <property type="molecule type" value="Genomic_DNA"/>
</dbReference>
<accession>A0A5R8M0V7</accession>
<dbReference type="RefSeq" id="WP_138259036.1">
    <property type="nucleotide sequence ID" value="NZ_VBUK01000009.1"/>
</dbReference>
<dbReference type="Proteomes" id="UP000308382">
    <property type="component" value="Unassembled WGS sequence"/>
</dbReference>
<gene>
    <name evidence="1" type="ORF">FEK29_13835</name>
</gene>
<protein>
    <submittedName>
        <fullName evidence="1">Uncharacterized protein</fullName>
    </submittedName>
</protein>
<evidence type="ECO:0000313" key="1">
    <source>
        <dbReference type="EMBL" id="TLF43190.1"/>
    </source>
</evidence>
<name>A0A5R8M0V7_9FLAO</name>
<proteinExistence type="predicted"/>
<comment type="caution">
    <text evidence="1">The sequence shown here is derived from an EMBL/GenBank/DDBJ whole genome shotgun (WGS) entry which is preliminary data.</text>
</comment>
<evidence type="ECO:0000313" key="2">
    <source>
        <dbReference type="Proteomes" id="UP000308382"/>
    </source>
</evidence>
<organism evidence="1 2">
    <name type="scientific">Maribacter aurantiacus</name>
    <dbReference type="NCBI Taxonomy" id="1882343"/>
    <lineage>
        <taxon>Bacteria</taxon>
        <taxon>Pseudomonadati</taxon>
        <taxon>Bacteroidota</taxon>
        <taxon>Flavobacteriia</taxon>
        <taxon>Flavobacteriales</taxon>
        <taxon>Flavobacteriaceae</taxon>
        <taxon>Maribacter</taxon>
    </lineage>
</organism>
<reference evidence="1 2" key="1">
    <citation type="journal article" date="2017" name="Int. J. Syst. Evol. Microbiol.">
        <title>Maripseudobacter aurantiacus gen. nov., sp. nov., a novel member of the family Flavobacteriaceae isolated from a sedimentation basin.</title>
        <authorList>
            <person name="Chen C."/>
            <person name="Su Y."/>
            <person name="Tao T."/>
            <person name="Fu G."/>
            <person name="Zhang C."/>
            <person name="Sun C."/>
            <person name="Zhang X."/>
            <person name="Wu M."/>
        </authorList>
    </citation>
    <scope>NUCLEOTIDE SEQUENCE [LARGE SCALE GENOMIC DNA]</scope>
    <source>
        <strain evidence="2">CDA4</strain>
    </source>
</reference>
<sequence>MNKSISETIQERDRVKVTDIMNLGPGEFYGLIAEGNEHELLKSKFETDEKGREEVIDFPLIASEMEIKINYYRIIAEANGILEPVNNQGDSLLKF</sequence>
<dbReference type="AlphaFoldDB" id="A0A5R8M0V7"/>
<keyword evidence="2" id="KW-1185">Reference proteome</keyword>